<accession>A0A2V3PRT7</accession>
<evidence type="ECO:0000313" key="1">
    <source>
        <dbReference type="EMBL" id="PXV66916.1"/>
    </source>
</evidence>
<keyword evidence="2" id="KW-1185">Reference proteome</keyword>
<proteinExistence type="predicted"/>
<sequence length="100" mass="11608">MQGLLSVMNIAISLVEKSLAEPIPQNIDNCLFGFRYIIDFSGKDDKVTLQTAEILDSEWVLIEEASDLLKKEILKMVEGRNVEYWQAIEQETEIRKDRQY</sequence>
<dbReference type="EMBL" id="QICL01000004">
    <property type="protein sequence ID" value="PXV66916.1"/>
    <property type="molecule type" value="Genomic_DNA"/>
</dbReference>
<gene>
    <name evidence="1" type="ORF">CLV62_104177</name>
</gene>
<reference evidence="1 2" key="1">
    <citation type="submission" date="2018-03" db="EMBL/GenBank/DDBJ databases">
        <title>Genomic Encyclopedia of Archaeal and Bacterial Type Strains, Phase II (KMG-II): from individual species to whole genera.</title>
        <authorList>
            <person name="Goeker M."/>
        </authorList>
    </citation>
    <scope>NUCLEOTIDE SEQUENCE [LARGE SCALE GENOMIC DNA]</scope>
    <source>
        <strain evidence="1 2">DSM 100214</strain>
    </source>
</reference>
<comment type="caution">
    <text evidence="1">The sequence shown here is derived from an EMBL/GenBank/DDBJ whole genome shotgun (WGS) entry which is preliminary data.</text>
</comment>
<dbReference type="AlphaFoldDB" id="A0A2V3PRT7"/>
<dbReference type="Proteomes" id="UP000247973">
    <property type="component" value="Unassembled WGS sequence"/>
</dbReference>
<evidence type="ECO:0000313" key="2">
    <source>
        <dbReference type="Proteomes" id="UP000247973"/>
    </source>
</evidence>
<name>A0A2V3PRT7_9BACT</name>
<protein>
    <submittedName>
        <fullName evidence="1">Uncharacterized protein</fullName>
    </submittedName>
</protein>
<dbReference type="OrthoDB" id="997461at2"/>
<organism evidence="1 2">
    <name type="scientific">Dysgonomonas alginatilytica</name>
    <dbReference type="NCBI Taxonomy" id="1605892"/>
    <lineage>
        <taxon>Bacteria</taxon>
        <taxon>Pseudomonadati</taxon>
        <taxon>Bacteroidota</taxon>
        <taxon>Bacteroidia</taxon>
        <taxon>Bacteroidales</taxon>
        <taxon>Dysgonomonadaceae</taxon>
        <taxon>Dysgonomonas</taxon>
    </lineage>
</organism>
<dbReference type="RefSeq" id="WP_110309871.1">
    <property type="nucleotide sequence ID" value="NZ_QICL01000004.1"/>
</dbReference>